<dbReference type="Gene3D" id="3.90.550.10">
    <property type="entry name" value="Spore Coat Polysaccharide Biosynthesis Protein SpsA, Chain A"/>
    <property type="match status" value="1"/>
</dbReference>
<dbReference type="InterPro" id="IPR034683">
    <property type="entry name" value="IspD/TarI"/>
</dbReference>
<dbReference type="GO" id="GO:0050518">
    <property type="term" value="F:2-C-methyl-D-erythritol 4-phosphate cytidylyltransferase activity"/>
    <property type="evidence" value="ECO:0007669"/>
    <property type="project" value="TreeGrafter"/>
</dbReference>
<accession>A0A7I7S695</accession>
<name>A0A7I7S695_9MYCO</name>
<dbReference type="PANTHER" id="PTHR32125">
    <property type="entry name" value="2-C-METHYL-D-ERYTHRITOL 4-PHOSPHATE CYTIDYLYLTRANSFERASE, CHLOROPLASTIC"/>
    <property type="match status" value="1"/>
</dbReference>
<protein>
    <submittedName>
        <fullName evidence="3">2-C-methyl-D-erythritol 4-phosphate cytidylyltransferase</fullName>
    </submittedName>
</protein>
<dbReference type="CDD" id="cd02516">
    <property type="entry name" value="CDP-ME_synthetase"/>
    <property type="match status" value="1"/>
</dbReference>
<dbReference type="GO" id="GO:0008299">
    <property type="term" value="P:isoprenoid biosynthetic process"/>
    <property type="evidence" value="ECO:0007669"/>
    <property type="project" value="InterPro"/>
</dbReference>
<dbReference type="InterPro" id="IPR050088">
    <property type="entry name" value="IspD/TarI_cytidylyltransf_bact"/>
</dbReference>
<gene>
    <name evidence="3" type="primary">ispD</name>
    <name evidence="3" type="ORF">MARA_58600</name>
</gene>
<evidence type="ECO:0000313" key="4">
    <source>
        <dbReference type="Proteomes" id="UP000467428"/>
    </source>
</evidence>
<dbReference type="InterPro" id="IPR018294">
    <property type="entry name" value="ISPD_synthase_CS"/>
</dbReference>
<proteinExistence type="predicted"/>
<dbReference type="RefSeq" id="WP_179973542.1">
    <property type="nucleotide sequence ID" value="NZ_AP022593.1"/>
</dbReference>
<dbReference type="SUPFAM" id="SSF53448">
    <property type="entry name" value="Nucleotide-diphospho-sugar transferases"/>
    <property type="match status" value="1"/>
</dbReference>
<dbReference type="Pfam" id="PF01128">
    <property type="entry name" value="IspD"/>
    <property type="match status" value="1"/>
</dbReference>
<geneLocation type="plasmid" evidence="4">
    <name>pjcm18538 dna</name>
</geneLocation>
<dbReference type="AlphaFoldDB" id="A0A7I7S695"/>
<dbReference type="EMBL" id="AP022593">
    <property type="protein sequence ID" value="BBY52392.1"/>
    <property type="molecule type" value="Genomic_DNA"/>
</dbReference>
<reference evidence="3 4" key="1">
    <citation type="journal article" date="2019" name="Emerg. Microbes Infect.">
        <title>Comprehensive subspecies identification of 175 nontuberculous mycobacteria species based on 7547 genomic profiles.</title>
        <authorList>
            <person name="Matsumoto Y."/>
            <person name="Kinjo T."/>
            <person name="Motooka D."/>
            <person name="Nabeya D."/>
            <person name="Jung N."/>
            <person name="Uechi K."/>
            <person name="Horii T."/>
            <person name="Iida T."/>
            <person name="Fujita J."/>
            <person name="Nakamura S."/>
        </authorList>
    </citation>
    <scope>NUCLEOTIDE SEQUENCE [LARGE SCALE GENOMIC DNA]</scope>
    <source>
        <strain evidence="3 4">JCM 18538</strain>
    </source>
</reference>
<sequence length="236" mass="24451">MRSTTGPAAVGVVLAAGMGTRVGADGNKAYLPLAGRSMVSWSVNAVAAAPGVDRVVLVYRRGERATAERMLAAEVDSAAIELVEGGDTRHGSEWNVLNHLAPDIESGDVDVVLVHDAARPLAGPDLMAAALATARQFGGAIPGMPAGDVFRDDGDRPSRVPGALVRVQTPQAFHARPLLAAYRAAAAEGFDGTDTSACIQRFTDVDVHVFPGPPTNFKVTFPHDVAVAAHLLGDDA</sequence>
<keyword evidence="2 3" id="KW-0548">Nucleotidyltransferase</keyword>
<keyword evidence="1 3" id="KW-0808">Transferase</keyword>
<dbReference type="Proteomes" id="UP000467428">
    <property type="component" value="Chromosome"/>
</dbReference>
<keyword evidence="4" id="KW-1185">Reference proteome</keyword>
<dbReference type="InterPro" id="IPR029044">
    <property type="entry name" value="Nucleotide-diphossugar_trans"/>
</dbReference>
<dbReference type="KEGG" id="marz:MARA_58600"/>
<evidence type="ECO:0000256" key="2">
    <source>
        <dbReference type="ARBA" id="ARBA00022695"/>
    </source>
</evidence>
<organism evidence="3 4">
    <name type="scientific">Mycolicibacterium arabiense</name>
    <dbReference type="NCBI Taxonomy" id="1286181"/>
    <lineage>
        <taxon>Bacteria</taxon>
        <taxon>Bacillati</taxon>
        <taxon>Actinomycetota</taxon>
        <taxon>Actinomycetes</taxon>
        <taxon>Mycobacteriales</taxon>
        <taxon>Mycobacteriaceae</taxon>
        <taxon>Mycolicibacterium</taxon>
    </lineage>
</organism>
<dbReference type="PANTHER" id="PTHR32125:SF4">
    <property type="entry name" value="2-C-METHYL-D-ERYTHRITOL 4-PHOSPHATE CYTIDYLYLTRANSFERASE, CHLOROPLASTIC"/>
    <property type="match status" value="1"/>
</dbReference>
<evidence type="ECO:0000256" key="1">
    <source>
        <dbReference type="ARBA" id="ARBA00022679"/>
    </source>
</evidence>
<evidence type="ECO:0000313" key="3">
    <source>
        <dbReference type="EMBL" id="BBY52392.1"/>
    </source>
</evidence>
<dbReference type="PROSITE" id="PS01295">
    <property type="entry name" value="ISPD"/>
    <property type="match status" value="1"/>
</dbReference>